<sequence>MKYYLLALLLSLTSIDLSFSQAKSSTETYYKLFDSFFEYDNSSVFNGLEYVDHYPGTLRTIETNNKFYKSFNFQKGFVIYDGQPYYDLKMKYDLLNDLVILEYVNKKVNYLSLNSTIINQFELMGGKFIRLENNPVLNSIYGNGFFEEKYKGKLSSLYIKHKKNKFERLRGKTVSYVFKTYKFYVVNIKDEFYRIDSKKDILKALPFKEKEIRAYYSKNKVVLRKDKDLFLVGLLKSLDASHLSKISK</sequence>
<dbReference type="EMBL" id="JAUOEM010000002">
    <property type="protein sequence ID" value="MDO5987347.1"/>
    <property type="molecule type" value="Genomic_DNA"/>
</dbReference>
<evidence type="ECO:0000313" key="3">
    <source>
        <dbReference type="Proteomes" id="UP001176891"/>
    </source>
</evidence>
<accession>A0ABT8X085</accession>
<evidence type="ECO:0000256" key="1">
    <source>
        <dbReference type="SAM" id="SignalP"/>
    </source>
</evidence>
<proteinExistence type="predicted"/>
<comment type="caution">
    <text evidence="2">The sequence shown here is derived from an EMBL/GenBank/DDBJ whole genome shotgun (WGS) entry which is preliminary data.</text>
</comment>
<dbReference type="Proteomes" id="UP001176891">
    <property type="component" value="Unassembled WGS sequence"/>
</dbReference>
<evidence type="ECO:0000313" key="2">
    <source>
        <dbReference type="EMBL" id="MDO5987347.1"/>
    </source>
</evidence>
<gene>
    <name evidence="2" type="ORF">Q4Q39_08060</name>
</gene>
<name>A0ABT8X085_9FLAO</name>
<reference evidence="2" key="1">
    <citation type="submission" date="2023-07" db="EMBL/GenBank/DDBJ databases">
        <title>Two novel species in the genus Flavivirga.</title>
        <authorList>
            <person name="Kwon K."/>
        </authorList>
    </citation>
    <scope>NUCLEOTIDE SEQUENCE</scope>
    <source>
        <strain evidence="2">KACC 14157</strain>
    </source>
</reference>
<feature type="chain" id="PRO_5045448988" evidence="1">
    <location>
        <begin position="23"/>
        <end position="248"/>
    </location>
</feature>
<keyword evidence="3" id="KW-1185">Reference proteome</keyword>
<protein>
    <submittedName>
        <fullName evidence="2">Uncharacterized protein</fullName>
    </submittedName>
</protein>
<feature type="signal peptide" evidence="1">
    <location>
        <begin position="1"/>
        <end position="22"/>
    </location>
</feature>
<organism evidence="2 3">
    <name type="scientific">Flavivirga amylovorans</name>
    <dbReference type="NCBI Taxonomy" id="870486"/>
    <lineage>
        <taxon>Bacteria</taxon>
        <taxon>Pseudomonadati</taxon>
        <taxon>Bacteroidota</taxon>
        <taxon>Flavobacteriia</taxon>
        <taxon>Flavobacteriales</taxon>
        <taxon>Flavobacteriaceae</taxon>
        <taxon>Flavivirga</taxon>
    </lineage>
</organism>
<dbReference type="RefSeq" id="WP_303281896.1">
    <property type="nucleotide sequence ID" value="NZ_BAABCZ010000005.1"/>
</dbReference>
<keyword evidence="1" id="KW-0732">Signal</keyword>